<feature type="transmembrane region" description="Helical" evidence="1">
    <location>
        <begin position="226"/>
        <end position="245"/>
    </location>
</feature>
<feature type="transmembrane region" description="Helical" evidence="1">
    <location>
        <begin position="278"/>
        <end position="296"/>
    </location>
</feature>
<dbReference type="RefSeq" id="WP_050002514.1">
    <property type="nucleotide sequence ID" value="NZ_CP008887.1"/>
</dbReference>
<dbReference type="Proteomes" id="UP000029980">
    <property type="component" value="Chromosome"/>
</dbReference>
<dbReference type="AlphaFoldDB" id="A0A097QSV8"/>
<dbReference type="KEGG" id="teu:TEU_03760"/>
<accession>A0A097QSV8</accession>
<organism evidence="2 3">
    <name type="scientific">Thermococcus eurythermalis</name>
    <dbReference type="NCBI Taxonomy" id="1505907"/>
    <lineage>
        <taxon>Archaea</taxon>
        <taxon>Methanobacteriati</taxon>
        <taxon>Methanobacteriota</taxon>
        <taxon>Thermococci</taxon>
        <taxon>Thermococcales</taxon>
        <taxon>Thermococcaceae</taxon>
        <taxon>Thermococcus</taxon>
    </lineage>
</organism>
<evidence type="ECO:0000313" key="2">
    <source>
        <dbReference type="EMBL" id="AIU69534.1"/>
    </source>
</evidence>
<name>A0A097QSV8_9EURY</name>
<dbReference type="OrthoDB" id="98623at2157"/>
<keyword evidence="1" id="KW-0472">Membrane</keyword>
<dbReference type="HOGENOM" id="CLU_600819_0_0_2"/>
<protein>
    <submittedName>
        <fullName evidence="2">Uncharacterized protein</fullName>
    </submittedName>
</protein>
<keyword evidence="1" id="KW-1133">Transmembrane helix</keyword>
<feature type="transmembrane region" description="Helical" evidence="1">
    <location>
        <begin position="68"/>
        <end position="86"/>
    </location>
</feature>
<sequence>MKEKNKLILLWFLLIFIPLFTLRLFQDEMLYLIISRKALQFEFSPRSSLVFILTSPFMAFESFDLKVFLPRIATSLITLLDLLLIYEIGKRHYGKRAGFLGSLMFLLSFVTLRYGARYTLEPWGAFFILLAIYYFHEKPLLSAFFTGLAFCARETWLTTYPFFLMYAWKRKKEDFPKILITSALPVALNLLFIASINFYGSPLGYNTRDTLSWGLSGILSHALRSWLEFLIGYPLIVIGFVYAVLKDSKNRNLLWVVLPSILTLNGVNGFLLNGPFERYTFGPLALMSISAGHGIIKLYEELRPKIKAINILTIKRWVAVFLIVQFLFFNAAVLKLSDIRAKGIQDYGYWYDREVFRILKENANPDEFFAGTPHPALLGFENWKWADRNIQRAIELNPDWIITFESWVNFRENPHEIGELEIYSAGPYLLIHAKENGAIGKYVVPSDLRLWKFRK</sequence>
<feature type="transmembrane region" description="Helical" evidence="1">
    <location>
        <begin position="252"/>
        <end position="272"/>
    </location>
</feature>
<feature type="transmembrane region" description="Helical" evidence="1">
    <location>
        <begin position="98"/>
        <end position="120"/>
    </location>
</feature>
<gene>
    <name evidence="2" type="ORF">TEU_03760</name>
</gene>
<feature type="transmembrane region" description="Helical" evidence="1">
    <location>
        <begin position="140"/>
        <end position="166"/>
    </location>
</feature>
<feature type="transmembrane region" description="Helical" evidence="1">
    <location>
        <begin position="7"/>
        <end position="25"/>
    </location>
</feature>
<keyword evidence="3" id="KW-1185">Reference proteome</keyword>
<dbReference type="GeneID" id="25152552"/>
<reference evidence="2 3" key="1">
    <citation type="journal article" date="2015" name="Int. J. Syst. Evol. Microbiol.">
        <title>Thermococcus eurythermalis sp. nov., a conditional piezophilic hyperthermophilic archaeon with a wide temperature range isolated from an oil-immersed chimney in the Guaymas Basin.</title>
        <authorList>
            <person name="Zhao W."/>
            <person name="Zeng X."/>
            <person name="Xiao X."/>
        </authorList>
    </citation>
    <scope>NUCLEOTIDE SEQUENCE [LARGE SCALE GENOMIC DNA]</scope>
    <source>
        <strain evidence="2 3">A501</strain>
    </source>
</reference>
<feature type="transmembrane region" description="Helical" evidence="1">
    <location>
        <begin position="178"/>
        <end position="199"/>
    </location>
</feature>
<feature type="transmembrane region" description="Helical" evidence="1">
    <location>
        <begin position="317"/>
        <end position="336"/>
    </location>
</feature>
<evidence type="ECO:0000313" key="3">
    <source>
        <dbReference type="Proteomes" id="UP000029980"/>
    </source>
</evidence>
<proteinExistence type="predicted"/>
<keyword evidence="1" id="KW-0812">Transmembrane</keyword>
<evidence type="ECO:0000256" key="1">
    <source>
        <dbReference type="SAM" id="Phobius"/>
    </source>
</evidence>
<dbReference type="EMBL" id="CP008887">
    <property type="protein sequence ID" value="AIU69534.1"/>
    <property type="molecule type" value="Genomic_DNA"/>
</dbReference>